<evidence type="ECO:0000313" key="2">
    <source>
        <dbReference type="EMBL" id="CAL6040922.1"/>
    </source>
</evidence>
<keyword evidence="3" id="KW-1185">Reference proteome</keyword>
<protein>
    <submittedName>
        <fullName evidence="2">Hypothetical_protein</fullName>
    </submittedName>
</protein>
<comment type="caution">
    <text evidence="1">The sequence shown here is derived from an EMBL/GenBank/DDBJ whole genome shotgun (WGS) entry which is preliminary data.</text>
</comment>
<sequence>MLWEYVLNVFIIHKWYDYSPYSSFEFSECFYAHVVPVVVRDQQVVDFNVYFYLIVLRKPLRSWKGVENRVNQNRFPAHFQQNGGVPQPSELIILQMLIVFNGYFHRWGFVCEVGKILADYGHGGREGGVGADVHEAIVYSYGRWNCFFLFTM</sequence>
<name>A0AA86PS65_9EUKA</name>
<evidence type="ECO:0000313" key="1">
    <source>
        <dbReference type="EMBL" id="CAI9943237.1"/>
    </source>
</evidence>
<evidence type="ECO:0000313" key="3">
    <source>
        <dbReference type="Proteomes" id="UP001642409"/>
    </source>
</evidence>
<organism evidence="1">
    <name type="scientific">Hexamita inflata</name>
    <dbReference type="NCBI Taxonomy" id="28002"/>
    <lineage>
        <taxon>Eukaryota</taxon>
        <taxon>Metamonada</taxon>
        <taxon>Diplomonadida</taxon>
        <taxon>Hexamitidae</taxon>
        <taxon>Hexamitinae</taxon>
        <taxon>Hexamita</taxon>
    </lineage>
</organism>
<accession>A0AA86PS65</accession>
<gene>
    <name evidence="1" type="ORF">HINF_LOCUS30882</name>
    <name evidence="2" type="ORF">HINF_LOCUS38575</name>
</gene>
<dbReference type="EMBL" id="CAXDID020000147">
    <property type="protein sequence ID" value="CAL6040922.1"/>
    <property type="molecule type" value="Genomic_DNA"/>
</dbReference>
<reference evidence="2 3" key="2">
    <citation type="submission" date="2024-07" db="EMBL/GenBank/DDBJ databases">
        <authorList>
            <person name="Akdeniz Z."/>
        </authorList>
    </citation>
    <scope>NUCLEOTIDE SEQUENCE [LARGE SCALE GENOMIC DNA]</scope>
</reference>
<reference evidence="1" key="1">
    <citation type="submission" date="2023-06" db="EMBL/GenBank/DDBJ databases">
        <authorList>
            <person name="Kurt Z."/>
        </authorList>
    </citation>
    <scope>NUCLEOTIDE SEQUENCE</scope>
</reference>
<dbReference type="Proteomes" id="UP001642409">
    <property type="component" value="Unassembled WGS sequence"/>
</dbReference>
<dbReference type="EMBL" id="CATOUU010000714">
    <property type="protein sequence ID" value="CAI9943237.1"/>
    <property type="molecule type" value="Genomic_DNA"/>
</dbReference>
<proteinExistence type="predicted"/>
<dbReference type="AlphaFoldDB" id="A0AA86PS65"/>